<dbReference type="EMBL" id="CP080590">
    <property type="protein sequence ID" value="QYO77441.1"/>
    <property type="molecule type" value="Genomic_DNA"/>
</dbReference>
<proteinExistence type="predicted"/>
<keyword evidence="3" id="KW-1185">Reference proteome</keyword>
<keyword evidence="1" id="KW-0472">Membrane</keyword>
<keyword evidence="1" id="KW-1133">Transmembrane helix</keyword>
<organism evidence="2 3">
    <name type="scientific">Devosia salina</name>
    <dbReference type="NCBI Taxonomy" id="2860336"/>
    <lineage>
        <taxon>Bacteria</taxon>
        <taxon>Pseudomonadati</taxon>
        <taxon>Pseudomonadota</taxon>
        <taxon>Alphaproteobacteria</taxon>
        <taxon>Hyphomicrobiales</taxon>
        <taxon>Devosiaceae</taxon>
        <taxon>Devosia</taxon>
    </lineage>
</organism>
<keyword evidence="1" id="KW-0812">Transmembrane</keyword>
<dbReference type="Proteomes" id="UP000825799">
    <property type="component" value="Chromosome"/>
</dbReference>
<feature type="transmembrane region" description="Helical" evidence="1">
    <location>
        <begin position="30"/>
        <end position="53"/>
    </location>
</feature>
<sequence length="54" mass="5698">MANLSEHFGSELASVRRAVRRSAHAQHARLMLVAAGLSAFGMVAVAATLLIHVT</sequence>
<reference evidence="2 3" key="1">
    <citation type="submission" date="2021-08" db="EMBL/GenBank/DDBJ databases">
        <title>Devosia salina sp. nov., isolated from the South China Sea sediment.</title>
        <authorList>
            <person name="Zhou Z."/>
        </authorList>
    </citation>
    <scope>NUCLEOTIDE SEQUENCE [LARGE SCALE GENOMIC DNA]</scope>
    <source>
        <strain evidence="2 3">SCS-3</strain>
    </source>
</reference>
<protein>
    <submittedName>
        <fullName evidence="2">Uncharacterized protein</fullName>
    </submittedName>
</protein>
<name>A0ABX8WFB7_9HYPH</name>
<dbReference type="RefSeq" id="WP_220305897.1">
    <property type="nucleotide sequence ID" value="NZ_CP080590.1"/>
</dbReference>
<accession>A0ABX8WFB7</accession>
<evidence type="ECO:0000313" key="3">
    <source>
        <dbReference type="Proteomes" id="UP000825799"/>
    </source>
</evidence>
<evidence type="ECO:0000256" key="1">
    <source>
        <dbReference type="SAM" id="Phobius"/>
    </source>
</evidence>
<gene>
    <name evidence="2" type="ORF">K1X15_02350</name>
</gene>
<evidence type="ECO:0000313" key="2">
    <source>
        <dbReference type="EMBL" id="QYO77441.1"/>
    </source>
</evidence>